<dbReference type="AlphaFoldDB" id="A0A1V8RTY5"/>
<evidence type="ECO:0000313" key="1">
    <source>
        <dbReference type="EMBL" id="OQM76666.1"/>
    </source>
</evidence>
<dbReference type="SUPFAM" id="SSF50475">
    <property type="entry name" value="FMN-binding split barrel"/>
    <property type="match status" value="1"/>
</dbReference>
<dbReference type="Pfam" id="PF04299">
    <property type="entry name" value="FMN_bind_2"/>
    <property type="match status" value="1"/>
</dbReference>
<dbReference type="EMBL" id="MDET01000006">
    <property type="protein sequence ID" value="OQM76666.1"/>
    <property type="molecule type" value="Genomic_DNA"/>
</dbReference>
<name>A0A1V8RTY5_9HYPH</name>
<dbReference type="InterPro" id="IPR007396">
    <property type="entry name" value="TR_PAI2-type"/>
</dbReference>
<dbReference type="STRING" id="1873176.BFN67_13640"/>
<dbReference type="Gene3D" id="2.30.110.10">
    <property type="entry name" value="Electron Transport, Fmn-binding Protein, Chain A"/>
    <property type="match status" value="1"/>
</dbReference>
<sequence>MYQPPHHVEDRIEVMHALIGAHPLGLLISAGSEGPTANAIPFLLDTDIGPNGRLRCHLARANSQWREISANPDKPVLIVFQGPDVYVSPSMYATKRETGKVVPTWNYVMVQARGMARVVDDRDWIANQISDLTQSHEQGRQPEWKVTDAPAPFIDAQIKGIIGLEIEITDLQGKWKISQNRPLADRAGVVAGLTGSAPEMAGLVRRYSDEREIRSGK</sequence>
<dbReference type="RefSeq" id="WP_080918672.1">
    <property type="nucleotide sequence ID" value="NZ_MDET01000006.1"/>
</dbReference>
<protein>
    <submittedName>
        <fullName evidence="1">Transcriptional regulator</fullName>
    </submittedName>
</protein>
<gene>
    <name evidence="1" type="ORF">BFN67_13640</name>
</gene>
<dbReference type="OrthoDB" id="9794948at2"/>
<organism evidence="1 2">
    <name type="scientific">Manganibacter manganicus</name>
    <dbReference type="NCBI Taxonomy" id="1873176"/>
    <lineage>
        <taxon>Bacteria</taxon>
        <taxon>Pseudomonadati</taxon>
        <taxon>Pseudomonadota</taxon>
        <taxon>Alphaproteobacteria</taxon>
        <taxon>Hyphomicrobiales</taxon>
        <taxon>Phyllobacteriaceae</taxon>
        <taxon>Manganibacter</taxon>
    </lineage>
</organism>
<evidence type="ECO:0000313" key="2">
    <source>
        <dbReference type="Proteomes" id="UP000191905"/>
    </source>
</evidence>
<proteinExistence type="predicted"/>
<dbReference type="PANTHER" id="PTHR35802:SF1">
    <property type="entry name" value="PROTEASE SYNTHASE AND SPORULATION PROTEIN PAI 2"/>
    <property type="match status" value="1"/>
</dbReference>
<dbReference type="PIRSF" id="PIRSF010372">
    <property type="entry name" value="PaiB"/>
    <property type="match status" value="1"/>
</dbReference>
<dbReference type="PANTHER" id="PTHR35802">
    <property type="entry name" value="PROTEASE SYNTHASE AND SPORULATION PROTEIN PAI 2"/>
    <property type="match status" value="1"/>
</dbReference>
<accession>A0A1V8RTY5</accession>
<dbReference type="Proteomes" id="UP000191905">
    <property type="component" value="Unassembled WGS sequence"/>
</dbReference>
<reference evidence="1 2" key="1">
    <citation type="journal article" date="2016" name="Int. J. Syst. Evol. Microbiol.">
        <title>Pseudaminobacter manganicus sp. nov., isolated from sludge of a manganese mine.</title>
        <authorList>
            <person name="Li J."/>
            <person name="Huang J."/>
            <person name="Liao S."/>
            <person name="Wang G."/>
        </authorList>
    </citation>
    <scope>NUCLEOTIDE SEQUENCE [LARGE SCALE GENOMIC DNA]</scope>
    <source>
        <strain evidence="1 2">JH-7</strain>
    </source>
</reference>
<keyword evidence="2" id="KW-1185">Reference proteome</keyword>
<dbReference type="InterPro" id="IPR012349">
    <property type="entry name" value="Split_barrel_FMN-bd"/>
</dbReference>
<comment type="caution">
    <text evidence="1">The sequence shown here is derived from an EMBL/GenBank/DDBJ whole genome shotgun (WGS) entry which is preliminary data.</text>
</comment>